<dbReference type="Pfam" id="PF01557">
    <property type="entry name" value="FAA_hydrolase"/>
    <property type="match status" value="1"/>
</dbReference>
<evidence type="ECO:0000256" key="4">
    <source>
        <dbReference type="ARBA" id="ARBA00010211"/>
    </source>
</evidence>
<comment type="caution">
    <text evidence="24">The sequence shown here is derived from an EMBL/GenBank/DDBJ whole genome shotgun (WGS) entry which is preliminary data.</text>
</comment>
<dbReference type="Pfam" id="PF05368">
    <property type="entry name" value="NmrA"/>
    <property type="match status" value="1"/>
</dbReference>
<feature type="active site" description="Proton acceptor" evidence="15">
    <location>
        <position position="529"/>
    </location>
</feature>
<protein>
    <recommendedName>
        <fullName evidence="5">fumarylacetoacetase</fullName>
        <ecNumber evidence="5">3.7.1.2</ecNumber>
    </recommendedName>
</protein>
<dbReference type="UniPathway" id="UPA00139">
    <property type="reaction ID" value="UER00341"/>
</dbReference>
<dbReference type="CDD" id="cd12148">
    <property type="entry name" value="fungal_TF_MHR"/>
    <property type="match status" value="1"/>
</dbReference>
<dbReference type="CDD" id="cd00067">
    <property type="entry name" value="GAL4"/>
    <property type="match status" value="1"/>
</dbReference>
<organism evidence="24 25">
    <name type="scientific">Aspergillus arachidicola</name>
    <dbReference type="NCBI Taxonomy" id="656916"/>
    <lineage>
        <taxon>Eukaryota</taxon>
        <taxon>Fungi</taxon>
        <taxon>Dikarya</taxon>
        <taxon>Ascomycota</taxon>
        <taxon>Pezizomycotina</taxon>
        <taxon>Eurotiomycetes</taxon>
        <taxon>Eurotiomycetidae</taxon>
        <taxon>Eurotiales</taxon>
        <taxon>Aspergillaceae</taxon>
        <taxon>Aspergillus</taxon>
        <taxon>Aspergillus subgen. Circumdati</taxon>
    </lineage>
</organism>
<evidence type="ECO:0000313" key="24">
    <source>
        <dbReference type="EMBL" id="PIG81375.1"/>
    </source>
</evidence>
<comment type="similarity">
    <text evidence="4">Belongs to the FAH family.</text>
</comment>
<keyword evidence="6 17" id="KW-0479">Metal-binding</keyword>
<dbReference type="InterPro" id="IPR007219">
    <property type="entry name" value="XnlR_reg_dom"/>
</dbReference>
<evidence type="ECO:0000256" key="10">
    <source>
        <dbReference type="ARBA" id="ARBA00022878"/>
    </source>
</evidence>
<dbReference type="GO" id="GO:0003677">
    <property type="term" value="F:DNA binding"/>
    <property type="evidence" value="ECO:0007669"/>
    <property type="project" value="InterPro"/>
</dbReference>
<comment type="cofactor">
    <cofactor evidence="1 17">
        <name>Ca(2+)</name>
        <dbReference type="ChEBI" id="CHEBI:29108"/>
    </cofactor>
</comment>
<dbReference type="Pfam" id="PF00172">
    <property type="entry name" value="Zn_clus"/>
    <property type="match status" value="1"/>
</dbReference>
<dbReference type="EC" id="3.7.1.2" evidence="5"/>
<dbReference type="InterPro" id="IPR015377">
    <property type="entry name" value="Fumarylacetoacetase_N"/>
</dbReference>
<dbReference type="GO" id="GO:0004334">
    <property type="term" value="F:fumarylacetoacetase activity"/>
    <property type="evidence" value="ECO:0007669"/>
    <property type="project" value="UniProtKB-EC"/>
</dbReference>
<dbReference type="Gene3D" id="2.30.30.230">
    <property type="entry name" value="Fumarylacetoacetase, N-terminal domain"/>
    <property type="match status" value="1"/>
</dbReference>
<comment type="pathway">
    <text evidence="3">Amino-acid degradation; L-phenylalanine degradation; acetoacetate and fumarate from L-phenylalanine: step 6/6.</text>
</comment>
<keyword evidence="25" id="KW-1185">Reference proteome</keyword>
<evidence type="ECO:0000256" key="3">
    <source>
        <dbReference type="ARBA" id="ARBA00004782"/>
    </source>
</evidence>
<feature type="binding site" evidence="16">
    <location>
        <position position="744"/>
    </location>
    <ligand>
        <name>substrate</name>
    </ligand>
</feature>
<feature type="region of interest" description="Disordered" evidence="18">
    <location>
        <begin position="894"/>
        <end position="960"/>
    </location>
</feature>
<keyword evidence="10" id="KW-0828">Tyrosine catabolism</keyword>
<keyword evidence="14" id="KW-0539">Nucleus</keyword>
<dbReference type="Gene3D" id="3.90.25.10">
    <property type="entry name" value="UDP-galactose 4-epimerase, domain 1"/>
    <property type="match status" value="1"/>
</dbReference>
<dbReference type="GO" id="GO:0000981">
    <property type="term" value="F:DNA-binding transcription factor activity, RNA polymerase II-specific"/>
    <property type="evidence" value="ECO:0007669"/>
    <property type="project" value="InterPro"/>
</dbReference>
<feature type="domain" description="NmrA-like" evidence="22">
    <location>
        <begin position="3"/>
        <end position="233"/>
    </location>
</feature>
<dbReference type="InterPro" id="IPR011234">
    <property type="entry name" value="Fumarylacetoacetase-like_C"/>
</dbReference>
<feature type="domain" description="Xylanolytic transcriptional activator regulatory" evidence="21">
    <location>
        <begin position="972"/>
        <end position="1131"/>
    </location>
</feature>
<dbReference type="Gene3D" id="3.90.850.10">
    <property type="entry name" value="Fumarylacetoacetase-like, C-terminal domain"/>
    <property type="match status" value="1"/>
</dbReference>
<keyword evidence="11" id="KW-0805">Transcription regulation</keyword>
<feature type="compositionally biased region" description="Low complexity" evidence="18">
    <location>
        <begin position="904"/>
        <end position="914"/>
    </location>
</feature>
<feature type="domain" description="Zn(2)-C6 fungal-type" evidence="19">
    <location>
        <begin position="803"/>
        <end position="830"/>
    </location>
</feature>
<dbReference type="InterPro" id="IPR001138">
    <property type="entry name" value="Zn2Cys6_DnaBD"/>
</dbReference>
<keyword evidence="13" id="KW-0585">Phenylalanine catabolism</keyword>
<comment type="cofactor">
    <cofactor evidence="2 17">
        <name>Mg(2+)</name>
        <dbReference type="ChEBI" id="CHEBI:18420"/>
    </cofactor>
</comment>
<feature type="binding site" evidence="17">
    <location>
        <position position="592"/>
    </location>
    <ligand>
        <name>Ca(2+)</name>
        <dbReference type="ChEBI" id="CHEBI:29108"/>
    </ligand>
</feature>
<evidence type="ECO:0000259" key="21">
    <source>
        <dbReference type="Pfam" id="PF04082"/>
    </source>
</evidence>
<evidence type="ECO:0000256" key="7">
    <source>
        <dbReference type="ARBA" id="ARBA00022801"/>
    </source>
</evidence>
<feature type="region of interest" description="Disordered" evidence="18">
    <location>
        <begin position="364"/>
        <end position="395"/>
    </location>
</feature>
<dbReference type="Pfam" id="PF09298">
    <property type="entry name" value="FAA_hydrolase_N"/>
    <property type="match status" value="1"/>
</dbReference>
<dbReference type="Gene3D" id="3.40.50.720">
    <property type="entry name" value="NAD(P)-binding Rossmann-like Domain"/>
    <property type="match status" value="1"/>
</dbReference>
<dbReference type="EMBL" id="NEXV01000560">
    <property type="protein sequence ID" value="PIG81375.1"/>
    <property type="molecule type" value="Genomic_DNA"/>
</dbReference>
<feature type="domain" description="Fumarylacetoacetase-like C-terminal" evidence="20">
    <location>
        <begin position="522"/>
        <end position="792"/>
    </location>
</feature>
<dbReference type="GO" id="GO:0008270">
    <property type="term" value="F:zinc ion binding"/>
    <property type="evidence" value="ECO:0007669"/>
    <property type="project" value="InterPro"/>
</dbReference>
<feature type="compositionally biased region" description="Polar residues" evidence="18">
    <location>
        <begin position="380"/>
        <end position="395"/>
    </location>
</feature>
<evidence type="ECO:0000256" key="5">
    <source>
        <dbReference type="ARBA" id="ARBA00012094"/>
    </source>
</evidence>
<dbReference type="SUPFAM" id="SSF56529">
    <property type="entry name" value="FAH"/>
    <property type="match status" value="1"/>
</dbReference>
<feature type="binding site" evidence="17">
    <location>
        <position position="522"/>
    </location>
    <ligand>
        <name>Ca(2+)</name>
        <dbReference type="ChEBI" id="CHEBI:29108"/>
    </ligand>
</feature>
<evidence type="ECO:0000256" key="15">
    <source>
        <dbReference type="PIRSR" id="PIRSR605959-1"/>
    </source>
</evidence>
<evidence type="ECO:0000256" key="8">
    <source>
        <dbReference type="ARBA" id="ARBA00022837"/>
    </source>
</evidence>
<gene>
    <name evidence="24" type="ORF">AARAC_010053</name>
</gene>
<dbReference type="SUPFAM" id="SSF51735">
    <property type="entry name" value="NAD(P)-binding Rossmann-fold domains"/>
    <property type="match status" value="1"/>
</dbReference>
<dbReference type="GO" id="GO:0006572">
    <property type="term" value="P:L-tyrosine catabolic process"/>
    <property type="evidence" value="ECO:0007669"/>
    <property type="project" value="UniProtKB-KW"/>
</dbReference>
<keyword evidence="9 17" id="KW-0460">Magnesium</keyword>
<evidence type="ECO:0000256" key="9">
    <source>
        <dbReference type="ARBA" id="ARBA00022842"/>
    </source>
</evidence>
<evidence type="ECO:0000256" key="12">
    <source>
        <dbReference type="ARBA" id="ARBA00023163"/>
    </source>
</evidence>
<dbReference type="InterPro" id="IPR036663">
    <property type="entry name" value="Fumarylacetoacetase_C_sf"/>
</dbReference>
<evidence type="ECO:0000256" key="6">
    <source>
        <dbReference type="ARBA" id="ARBA00022723"/>
    </source>
</evidence>
<evidence type="ECO:0000256" key="16">
    <source>
        <dbReference type="PIRSR" id="PIRSR605959-2"/>
    </source>
</evidence>
<keyword evidence="12" id="KW-0804">Transcription</keyword>
<name>A0A2G7FM52_9EURO</name>
<dbReference type="Proteomes" id="UP000231358">
    <property type="component" value="Unassembled WGS sequence"/>
</dbReference>
<feature type="binding site" evidence="17">
    <location>
        <position position="650"/>
    </location>
    <ligand>
        <name>Mg(2+)</name>
        <dbReference type="ChEBI" id="CHEBI:18420"/>
    </ligand>
</feature>
<dbReference type="GO" id="GO:0006351">
    <property type="term" value="P:DNA-templated transcription"/>
    <property type="evidence" value="ECO:0007669"/>
    <property type="project" value="InterPro"/>
</dbReference>
<evidence type="ECO:0000256" key="17">
    <source>
        <dbReference type="PIRSR" id="PIRSR605959-3"/>
    </source>
</evidence>
<evidence type="ECO:0000259" key="19">
    <source>
        <dbReference type="Pfam" id="PF00172"/>
    </source>
</evidence>
<feature type="binding site" evidence="17">
    <location>
        <position position="626"/>
    </location>
    <ligand>
        <name>Ca(2+)</name>
        <dbReference type="ChEBI" id="CHEBI:29108"/>
    </ligand>
</feature>
<proteinExistence type="inferred from homology"/>
<evidence type="ECO:0000259" key="22">
    <source>
        <dbReference type="Pfam" id="PF05368"/>
    </source>
</evidence>
<feature type="domain" description="Fumarylacetoacetase N-terminal" evidence="23">
    <location>
        <begin position="418"/>
        <end position="514"/>
    </location>
</feature>
<dbReference type="PANTHER" id="PTHR43069:SF2">
    <property type="entry name" value="FUMARYLACETOACETASE"/>
    <property type="match status" value="1"/>
</dbReference>
<feature type="binding site" evidence="17">
    <location>
        <position position="594"/>
    </location>
    <ligand>
        <name>Ca(2+)</name>
        <dbReference type="ChEBI" id="CHEBI:29108"/>
    </ligand>
</feature>
<feature type="binding site" evidence="17">
    <location>
        <position position="646"/>
    </location>
    <ligand>
        <name>Mg(2+)</name>
        <dbReference type="ChEBI" id="CHEBI:18420"/>
    </ligand>
</feature>
<evidence type="ECO:0000259" key="23">
    <source>
        <dbReference type="Pfam" id="PF09298"/>
    </source>
</evidence>
<accession>A0A2G7FM52</accession>
<dbReference type="InterPro" id="IPR036462">
    <property type="entry name" value="Fumarylacetoacetase_N_sf"/>
</dbReference>
<feature type="binding site" evidence="17">
    <location>
        <position position="626"/>
    </location>
    <ligand>
        <name>Mg(2+)</name>
        <dbReference type="ChEBI" id="CHEBI:18420"/>
    </ligand>
</feature>
<evidence type="ECO:0000259" key="20">
    <source>
        <dbReference type="Pfam" id="PF01557"/>
    </source>
</evidence>
<dbReference type="InterPro" id="IPR005959">
    <property type="entry name" value="Fumarylacetoacetase"/>
</dbReference>
<evidence type="ECO:0000256" key="2">
    <source>
        <dbReference type="ARBA" id="ARBA00001946"/>
    </source>
</evidence>
<feature type="binding site" evidence="16">
    <location>
        <position position="524"/>
    </location>
    <ligand>
        <name>substrate</name>
    </ligand>
</feature>
<evidence type="ECO:0000256" key="18">
    <source>
        <dbReference type="SAM" id="MobiDB-lite"/>
    </source>
</evidence>
<dbReference type="GO" id="GO:1902000">
    <property type="term" value="P:homogentisate catabolic process"/>
    <property type="evidence" value="ECO:0007669"/>
    <property type="project" value="TreeGrafter"/>
</dbReference>
<evidence type="ECO:0000256" key="13">
    <source>
        <dbReference type="ARBA" id="ARBA00023232"/>
    </source>
</evidence>
<keyword evidence="8 17" id="KW-0106">Calcium</keyword>
<evidence type="ECO:0000256" key="14">
    <source>
        <dbReference type="ARBA" id="ARBA00023242"/>
    </source>
</evidence>
<feature type="binding site" evidence="16">
    <location>
        <position position="633"/>
    </location>
    <ligand>
        <name>substrate</name>
    </ligand>
</feature>
<dbReference type="Pfam" id="PF04082">
    <property type="entry name" value="Fungal_trans"/>
    <property type="match status" value="1"/>
</dbReference>
<dbReference type="PANTHER" id="PTHR43069">
    <property type="entry name" value="FUMARYLACETOACETASE"/>
    <property type="match status" value="1"/>
</dbReference>
<dbReference type="InterPro" id="IPR008030">
    <property type="entry name" value="NmrA-like"/>
</dbReference>
<keyword evidence="7 24" id="KW-0378">Hydrolase</keyword>
<evidence type="ECO:0000313" key="25">
    <source>
        <dbReference type="Proteomes" id="UP000231358"/>
    </source>
</evidence>
<dbReference type="STRING" id="656916.A0A2G7FM52"/>
<evidence type="ECO:0000256" key="11">
    <source>
        <dbReference type="ARBA" id="ARBA00023015"/>
    </source>
</evidence>
<sequence length="1535" mass="169788">MRIIAVAGGTGSVGQTIVEALVAHGKHTVLILTRKPHDPVNELTYLAVDYSNIGATAKALDTADVDTVICAFGMESDAISEAQVNLIRAADMSGSTKRFVVSGYDMLFKEEHIPMVPTAKWALAATGAVEESSLEYTRVVNGLFLDYYGLPHWRSHLKPWVNAVNVAGKWAVLPGDGTSKINFITSQDMARFVARLMDLSEWSSVSFIAGQTASFKDILQLAEEARGEHFFVKNESLEDLRNGRIYFPEFEETGLESTGRSTEYIFALFHYISGTGGYTISSDDTLDAQFPDIKITTAAEVIESSWRNRASGPENPIVLSAFTQVAQIRLAKVSKVVRPNTINADKYSIGVFNGRVILTDDAGNTTLGARDTPKPHIPNATRTRSPTTTSGISPNPTECNNSMPSEPIIPPDSPFTLHNIPFGVISTTSDPKPRCATALGHHAIDLSLLWKDKDDLEPNQSLYDIFSQPSLNAFAALSSKTRSQVREILIHDLSTGRVPEKCFIPLDQAHMHLPMKIWGYSDFFCSLEHAQNCAPLTGGEVARNFFYAPSVYNGRASSVIPSPTPVRRPKGIRWDHDSGQPVFGPAVQMDFELEMGYFVSKPIPIGETIKAIDAPEHIFGFVLLNDWSSRDIQAFEMTPLGPFHSKGFGTSISPWIITLDALKPFACEPEHVHSATEFDHQRYVERATATFDIRLNASLIRNGERYNTTESNLRYLYWTPYQQLAHHASAGCGIETGDLMGTGTISGQHEGELGCLFEATKGGSRPLEFPNGTTVRYLEDGDEIVLDAWCDNGTGRIGFVQQLKCSRERPLCSRCRRLQAICVYPLPVKRRGRKPQRNCREIRTAVDQSCLDLPQPQTDIVNLTGESTRCVPALNLSDHIVHQTVLRDGVVLSPDEGSREAERAASSSRAAPAFPERHTGTRTPYIANGRELIHPTPRSNEARERTRSTRHGIPPYSDDPPLPPRALGLGLLEIYFSRIYNASLLFQKHVVFHEYLKGDLPTILVKAMFALATLFLDPDRQHENTTSLEASELDVLQCYGSCGLAWAKSAVREATSSAIEQPSLVTTQALECLQLYWFGIGNFQSCSLCLSLAYRSCHLLGYNRGLHDGCNDLDLSLESELNRRCFWACWISTCVSMEPESCIRAAWKEVAMVPLPAYIQDSGSRYDIILGEKMNQDWESRPVELNMRHHFTPAAAFLVKIMGVWAKVQLLVNDWNASSPSLNVKSVYSLSDLATSVSNSASSVTDPMTVNDIESESHSMKLIAESLFHQCQIILHSMLVPLFSGASTGPEMDVESVKRSAEKVIRHAGLHEKLLSPFLYGSGDITVLPPLVGYGAFIAGIVLLATETPCQDKRSHATITESRTESRRLRAVRAILRLLNVLCRHWRTLGHLPEQLSSALDRQLHSLKSQESSTERNRMYGIDRMQSLNDATHLVDVAQESPGPSTLAPHLETMDHSIYQANNPRGDSRRSLALTQTCSGVGEADSVDPEELLMEPPGVPLDDSWYNMSIGDAYLEEPSGFEPLALFQQGWRVFN</sequence>
<dbReference type="InterPro" id="IPR036291">
    <property type="entry name" value="NAD(P)-bd_dom_sf"/>
</dbReference>
<evidence type="ECO:0000256" key="1">
    <source>
        <dbReference type="ARBA" id="ARBA00001913"/>
    </source>
</evidence>
<reference evidence="24 25" key="1">
    <citation type="submission" date="2017-05" db="EMBL/GenBank/DDBJ databases">
        <title>Genome sequence for an aflatoxigenic pathogen of Argentinian peanut, Aspergillus arachidicola.</title>
        <authorList>
            <person name="Moore G."/>
            <person name="Beltz S.B."/>
            <person name="Mack B.M."/>
        </authorList>
    </citation>
    <scope>NUCLEOTIDE SEQUENCE [LARGE SCALE GENOMIC DNA]</scope>
    <source>
        <strain evidence="24 25">CBS 117610</strain>
    </source>
</reference>
<dbReference type="SUPFAM" id="SSF63433">
    <property type="entry name" value="Fumarylacetoacetate hydrolase, FAH, N-terminal domain"/>
    <property type="match status" value="1"/>
</dbReference>
<dbReference type="GO" id="GO:0006559">
    <property type="term" value="P:L-phenylalanine catabolic process"/>
    <property type="evidence" value="ECO:0007669"/>
    <property type="project" value="UniProtKB-UniPathway"/>
</dbReference>